<protein>
    <submittedName>
        <fullName evidence="2">Uncharacterized protein</fullName>
    </submittedName>
</protein>
<keyword evidence="1" id="KW-0812">Transmembrane</keyword>
<name>A0A0H5QNM9_9EUKA</name>
<keyword evidence="1" id="KW-0472">Membrane</keyword>
<reference evidence="2" key="1">
    <citation type="submission" date="2015-04" db="EMBL/GenBank/DDBJ databases">
        <title>The genome sequence of the plant pathogenic Rhizarian Plasmodiophora brassicae reveals insights in its biotrophic life cycle and the origin of chitin synthesis.</title>
        <authorList>
            <person name="Schwelm A."/>
            <person name="Fogelqvist J."/>
            <person name="Knaust A."/>
            <person name="Julke S."/>
            <person name="Lilja T."/>
            <person name="Dhandapani V."/>
            <person name="Bonilla-Rosso G."/>
            <person name="Karlsson M."/>
            <person name="Shevchenko A."/>
            <person name="Choi S.R."/>
            <person name="Kim H.G."/>
            <person name="Park J.Y."/>
            <person name="Lim Y.P."/>
            <person name="Ludwig-Muller J."/>
            <person name="Dixelius C."/>
        </authorList>
    </citation>
    <scope>NUCLEOTIDE SEQUENCE</scope>
    <source>
        <tissue evidence="2">Potato root galls</tissue>
    </source>
</reference>
<keyword evidence="1" id="KW-1133">Transmembrane helix</keyword>
<accession>A0A0H5QNM9</accession>
<evidence type="ECO:0000256" key="1">
    <source>
        <dbReference type="SAM" id="Phobius"/>
    </source>
</evidence>
<feature type="transmembrane region" description="Helical" evidence="1">
    <location>
        <begin position="101"/>
        <end position="120"/>
    </location>
</feature>
<evidence type="ECO:0000313" key="2">
    <source>
        <dbReference type="EMBL" id="CRZ03001.1"/>
    </source>
</evidence>
<sequence length="121" mass="14398">MSHKCRFSKKLISTYNFINNIIELYRSSGRALQCKKGIQFLLVQEEMSRSRFRTYKGRFCSKTLRKNIFEWLSSWHQPLHILWSGLRWNLMETSQICRKRGLFGAFPVDLPFSISIIFVLS</sequence>
<proteinExistence type="predicted"/>
<feature type="non-terminal residue" evidence="2">
    <location>
        <position position="121"/>
    </location>
</feature>
<organism evidence="2">
    <name type="scientific">Spongospora subterranea</name>
    <dbReference type="NCBI Taxonomy" id="70186"/>
    <lineage>
        <taxon>Eukaryota</taxon>
        <taxon>Sar</taxon>
        <taxon>Rhizaria</taxon>
        <taxon>Endomyxa</taxon>
        <taxon>Phytomyxea</taxon>
        <taxon>Plasmodiophorida</taxon>
        <taxon>Plasmodiophoridae</taxon>
        <taxon>Spongospora</taxon>
    </lineage>
</organism>
<dbReference type="AlphaFoldDB" id="A0A0H5QNM9"/>
<dbReference type="EMBL" id="HACM01002559">
    <property type="protein sequence ID" value="CRZ03001.1"/>
    <property type="molecule type" value="Transcribed_RNA"/>
</dbReference>